<dbReference type="EMBL" id="CM037156">
    <property type="protein sequence ID" value="KAH7836837.1"/>
    <property type="molecule type" value="Genomic_DNA"/>
</dbReference>
<evidence type="ECO:0000313" key="2">
    <source>
        <dbReference type="Proteomes" id="UP000828048"/>
    </source>
</evidence>
<protein>
    <submittedName>
        <fullName evidence="1">Uncharacterized protein</fullName>
    </submittedName>
</protein>
<gene>
    <name evidence="1" type="ORF">Vadar_006244</name>
</gene>
<name>A0ACB7X7V5_9ERIC</name>
<evidence type="ECO:0000313" key="1">
    <source>
        <dbReference type="EMBL" id="KAH7836837.1"/>
    </source>
</evidence>
<accession>A0ACB7X7V5</accession>
<comment type="caution">
    <text evidence="1">The sequence shown here is derived from an EMBL/GenBank/DDBJ whole genome shotgun (WGS) entry which is preliminary data.</text>
</comment>
<sequence length="802" mass="86563">MVSAKSREHAYHYAVLINNQVYIVYIGEHSSGKTSREIEDDHHSYLQFAKNSSKLEAKGSLVYSYKNIINGFSAWLTPDEAAKLSDESLSLIALFGLILVVQTEMEDVVSVFKSQPRRYSLQTTRSWDFVNFLESESEQHLNDMKEEEEELLLQKAKGGKDVIVGVLDSGNLNSKLYIHGVWPESQSFTDERLGPIPPSWKGTCQHGDDFEPFHCNRKIIGARYYLKGYEAYYGPLNNTEDYRSPRDKDGHGTHTASTIGGQRVSGVSLMGGFANGTATGGAPMARLAIYKVCWPIPGKPKVAGNTCFDEDMIAAFDDAIANGVDVLSISILPSSLAPYEKDGIAIGALHAVKRNIVVVCSAGNTGPGPSTVGNVAPWILTVGASSIDRVFSSPVLLGNGKKIEGQTVTPFKLEKMYPLVYAGHSEITGTSTKDTTGRCLHGTLSPALVHGKIVVCLSGYSFNVEKGLEVKNAGGIGFILQNPVNGIGISMDAHVLPGTAVFSNDSVTILDYIRSSDSPTAMLIPPETVLSSRPAPFMAAFSSMGPNGLQPNILKPDITAPGLNILAAWSEASSPTKLPEDDRVVKYNIDSGTSMSCPHVAAAAALIKAIHPDWSSAAIRSALMTTASTNNTIYEPITDAMGNPATPFHYGSGHFQPAKAIDPGLVYDATYNDYLLFLCITGTSKLDPAFNCPDQIPSPSNLNYPSLAIAELQGTMTVNRTVTHVGSTRSVYTSTFMPPAGYSIEISPVVLEFSYMGEKKSFTITVKLESGTGRVRNEYSFGWYMWSDGIHRVRSPLVVSSA</sequence>
<organism evidence="1 2">
    <name type="scientific">Vaccinium darrowii</name>
    <dbReference type="NCBI Taxonomy" id="229202"/>
    <lineage>
        <taxon>Eukaryota</taxon>
        <taxon>Viridiplantae</taxon>
        <taxon>Streptophyta</taxon>
        <taxon>Embryophyta</taxon>
        <taxon>Tracheophyta</taxon>
        <taxon>Spermatophyta</taxon>
        <taxon>Magnoliopsida</taxon>
        <taxon>eudicotyledons</taxon>
        <taxon>Gunneridae</taxon>
        <taxon>Pentapetalae</taxon>
        <taxon>asterids</taxon>
        <taxon>Ericales</taxon>
        <taxon>Ericaceae</taxon>
        <taxon>Vaccinioideae</taxon>
        <taxon>Vaccinieae</taxon>
        <taxon>Vaccinium</taxon>
    </lineage>
</organism>
<dbReference type="Proteomes" id="UP000828048">
    <property type="component" value="Chromosome 6"/>
</dbReference>
<reference evidence="1 2" key="1">
    <citation type="journal article" date="2021" name="Hortic Res">
        <title>High-quality reference genome and annotation aids understanding of berry development for evergreen blueberry (Vaccinium darrowii).</title>
        <authorList>
            <person name="Yu J."/>
            <person name="Hulse-Kemp A.M."/>
            <person name="Babiker E."/>
            <person name="Staton M."/>
        </authorList>
    </citation>
    <scope>NUCLEOTIDE SEQUENCE [LARGE SCALE GENOMIC DNA]</scope>
    <source>
        <strain evidence="2">cv. NJ 8807/NJ 8810</strain>
        <tissue evidence="1">Young leaf</tissue>
    </source>
</reference>
<keyword evidence="2" id="KW-1185">Reference proteome</keyword>
<proteinExistence type="predicted"/>